<organism evidence="1 2">
    <name type="scientific">Faecalibacterium duncaniae (strain DSM 17677 / JCM 31915 / A2-165)</name>
    <name type="common">Faecalibacterium prausnitzii</name>
    <dbReference type="NCBI Taxonomy" id="411483"/>
    <lineage>
        <taxon>Bacteria</taxon>
        <taxon>Bacillati</taxon>
        <taxon>Bacillota</taxon>
        <taxon>Clostridia</taxon>
        <taxon>Eubacteriales</taxon>
        <taxon>Oscillospiraceae</taxon>
        <taxon>Faecalibacterium</taxon>
    </lineage>
</organism>
<protein>
    <submittedName>
        <fullName evidence="1">Uncharacterized protein</fullName>
    </submittedName>
</protein>
<name>C7H9Y5_FAED2</name>
<sequence length="61" mass="6684">MGSTVHLWTAFVGLVTFQHFLRLLSAAFTELLTPDVSIFGASRSIKGAFQGVTPSFHRLDC</sequence>
<reference evidence="1" key="1">
    <citation type="submission" date="2009-08" db="EMBL/GenBank/DDBJ databases">
        <authorList>
            <person name="Weinstock G."/>
            <person name="Sodergren E."/>
            <person name="Clifton S."/>
            <person name="Fulton L."/>
            <person name="Fulton B."/>
            <person name="Courtney L."/>
            <person name="Fronick C."/>
            <person name="Harrison M."/>
            <person name="Strong C."/>
            <person name="Farmer C."/>
            <person name="Delahaunty K."/>
            <person name="Markovic C."/>
            <person name="Hall O."/>
            <person name="Minx P."/>
            <person name="Tomlinson C."/>
            <person name="Mitreva M."/>
            <person name="Nelson J."/>
            <person name="Hou S."/>
            <person name="Wollam A."/>
            <person name="Pepin K.H."/>
            <person name="Johnson M."/>
            <person name="Bhonagiri V."/>
            <person name="Nash W.E."/>
            <person name="Warren W."/>
            <person name="Chinwalla A."/>
            <person name="Mardis E.R."/>
            <person name="Wilson R.K."/>
        </authorList>
    </citation>
    <scope>NUCLEOTIDE SEQUENCE [LARGE SCALE GENOMIC DNA]</scope>
    <source>
        <strain evidence="1">A2-165</strain>
    </source>
</reference>
<comment type="caution">
    <text evidence="1">The sequence shown here is derived from an EMBL/GenBank/DDBJ whole genome shotgun (WGS) entry which is preliminary data.</text>
</comment>
<dbReference type="EMBL" id="ACOP02000084">
    <property type="protein sequence ID" value="EEU95277.1"/>
    <property type="molecule type" value="Genomic_DNA"/>
</dbReference>
<keyword evidence="2" id="KW-1185">Reference proteome</keyword>
<evidence type="ECO:0000313" key="2">
    <source>
        <dbReference type="Proteomes" id="UP000004619"/>
    </source>
</evidence>
<dbReference type="HOGENOM" id="CLU_2915703_0_0_9"/>
<dbReference type="Proteomes" id="UP000004619">
    <property type="component" value="Unassembled WGS sequence"/>
</dbReference>
<proteinExistence type="predicted"/>
<evidence type="ECO:0000313" key="1">
    <source>
        <dbReference type="EMBL" id="EEU95277.1"/>
    </source>
</evidence>
<accession>C7H9Y5</accession>
<dbReference type="AlphaFoldDB" id="C7H9Y5"/>
<gene>
    <name evidence="1" type="ORF">FAEPRAA2165_03139</name>
</gene>